<proteinExistence type="predicted"/>
<evidence type="ECO:0008006" key="4">
    <source>
        <dbReference type="Google" id="ProtNLM"/>
    </source>
</evidence>
<protein>
    <recommendedName>
        <fullName evidence="4">Lipoprotein</fullName>
    </recommendedName>
</protein>
<keyword evidence="1" id="KW-0472">Membrane</keyword>
<keyword evidence="3" id="KW-1185">Reference proteome</keyword>
<name>A0ABV3Q080_9BACL</name>
<evidence type="ECO:0000313" key="2">
    <source>
        <dbReference type="EMBL" id="MEW9500740.1"/>
    </source>
</evidence>
<dbReference type="RefSeq" id="WP_367778065.1">
    <property type="nucleotide sequence ID" value="NZ_JBFMIA010000001.1"/>
</dbReference>
<dbReference type="EMBL" id="JBFMIA010000001">
    <property type="protein sequence ID" value="MEW9500740.1"/>
    <property type="molecule type" value="Genomic_DNA"/>
</dbReference>
<sequence>MKNKKTTVKQLILGYILFGIFIILGCLQIMLTPFTFVRGINLISVIAFSMGVGAFSKRAFYITKKMIDENHNLKIPTTK</sequence>
<feature type="transmembrane region" description="Helical" evidence="1">
    <location>
        <begin position="36"/>
        <end position="56"/>
    </location>
</feature>
<keyword evidence="1" id="KW-0812">Transmembrane</keyword>
<reference evidence="2 3" key="1">
    <citation type="journal article" date="1979" name="Int. J. Syst. Evol. Microbiol.">
        <title>Bacillus globisporus subsp. marinus subsp. nov.</title>
        <authorList>
            <person name="Liu H."/>
        </authorList>
    </citation>
    <scope>NUCLEOTIDE SEQUENCE [LARGE SCALE GENOMIC DNA]</scope>
    <source>
        <strain evidence="2 3">DSM 1297</strain>
    </source>
</reference>
<organism evidence="2 3">
    <name type="scientific">Jeotgalibacillus marinus</name>
    <dbReference type="NCBI Taxonomy" id="86667"/>
    <lineage>
        <taxon>Bacteria</taxon>
        <taxon>Bacillati</taxon>
        <taxon>Bacillota</taxon>
        <taxon>Bacilli</taxon>
        <taxon>Bacillales</taxon>
        <taxon>Caryophanaceae</taxon>
        <taxon>Jeotgalibacillus</taxon>
    </lineage>
</organism>
<gene>
    <name evidence="2" type="ORF">AB1471_02870</name>
</gene>
<comment type="caution">
    <text evidence="2">The sequence shown here is derived from an EMBL/GenBank/DDBJ whole genome shotgun (WGS) entry which is preliminary data.</text>
</comment>
<keyword evidence="1" id="KW-1133">Transmembrane helix</keyword>
<feature type="transmembrane region" description="Helical" evidence="1">
    <location>
        <begin position="12"/>
        <end position="30"/>
    </location>
</feature>
<dbReference type="PROSITE" id="PS51257">
    <property type="entry name" value="PROKAR_LIPOPROTEIN"/>
    <property type="match status" value="1"/>
</dbReference>
<accession>A0ABV3Q080</accession>
<evidence type="ECO:0000313" key="3">
    <source>
        <dbReference type="Proteomes" id="UP001556040"/>
    </source>
</evidence>
<evidence type="ECO:0000256" key="1">
    <source>
        <dbReference type="SAM" id="Phobius"/>
    </source>
</evidence>
<dbReference type="Proteomes" id="UP001556040">
    <property type="component" value="Unassembled WGS sequence"/>
</dbReference>